<dbReference type="Gene3D" id="4.10.60.10">
    <property type="entry name" value="Zinc finger, CCHC-type"/>
    <property type="match status" value="1"/>
</dbReference>
<dbReference type="InterPro" id="IPR001878">
    <property type="entry name" value="Znf_CCHC"/>
</dbReference>
<sequence>MNGDSPSPTRIVDGVVQNIAPTTTEQMLTKKNKLKARGTLLMALPDKHQLKFNIHKDAKTLMEAIEKRFGGNKETKKEDINLKFLRSLPSEWKTPTLIWRNKVNLEEQSLDDLFKNLKIYEAEVKGSSASCQNTQNIDFLSSNNTDSTNESVNVIPNVSATSSKATVSSLPNVDSLSDAVIYSFFASQSNSHQLDNEDLKKIDLDDLGEMDLKWQMAMLTMRARRFLKKTGRNLGANGTDTIGFDMSKVECYNCHRTGHFTRECRSPRDSRNKDTPRRIVPVEVSTSNALVS</sequence>
<protein>
    <recommendedName>
        <fullName evidence="2">CCHC-type domain-containing protein</fullName>
    </recommendedName>
</protein>
<dbReference type="SMART" id="SM00343">
    <property type="entry name" value="ZnF_C2HC"/>
    <property type="match status" value="1"/>
</dbReference>
<organism evidence="3">
    <name type="scientific">Tanacetum cinerariifolium</name>
    <name type="common">Dalmatian daisy</name>
    <name type="synonym">Chrysanthemum cinerariifolium</name>
    <dbReference type="NCBI Taxonomy" id="118510"/>
    <lineage>
        <taxon>Eukaryota</taxon>
        <taxon>Viridiplantae</taxon>
        <taxon>Streptophyta</taxon>
        <taxon>Embryophyta</taxon>
        <taxon>Tracheophyta</taxon>
        <taxon>Spermatophyta</taxon>
        <taxon>Magnoliopsida</taxon>
        <taxon>eudicotyledons</taxon>
        <taxon>Gunneridae</taxon>
        <taxon>Pentapetalae</taxon>
        <taxon>asterids</taxon>
        <taxon>campanulids</taxon>
        <taxon>Asterales</taxon>
        <taxon>Asteraceae</taxon>
        <taxon>Asteroideae</taxon>
        <taxon>Anthemideae</taxon>
        <taxon>Anthemidinae</taxon>
        <taxon>Tanacetum</taxon>
    </lineage>
</organism>
<evidence type="ECO:0000313" key="3">
    <source>
        <dbReference type="EMBL" id="GEU69851.1"/>
    </source>
</evidence>
<dbReference type="InterPro" id="IPR036875">
    <property type="entry name" value="Znf_CCHC_sf"/>
</dbReference>
<reference evidence="3" key="1">
    <citation type="journal article" date="2019" name="Sci. Rep.">
        <title>Draft genome of Tanacetum cinerariifolium, the natural source of mosquito coil.</title>
        <authorList>
            <person name="Yamashiro T."/>
            <person name="Shiraishi A."/>
            <person name="Satake H."/>
            <person name="Nakayama K."/>
        </authorList>
    </citation>
    <scope>NUCLEOTIDE SEQUENCE</scope>
</reference>
<keyword evidence="1" id="KW-0862">Zinc</keyword>
<dbReference type="SUPFAM" id="SSF57756">
    <property type="entry name" value="Retrovirus zinc finger-like domains"/>
    <property type="match status" value="1"/>
</dbReference>
<dbReference type="EMBL" id="BKCJ010006010">
    <property type="protein sequence ID" value="GEU69851.1"/>
    <property type="molecule type" value="Genomic_DNA"/>
</dbReference>
<dbReference type="AlphaFoldDB" id="A0A6L2M7E5"/>
<evidence type="ECO:0000256" key="1">
    <source>
        <dbReference type="PROSITE-ProRule" id="PRU00047"/>
    </source>
</evidence>
<keyword evidence="1" id="KW-0863">Zinc-finger</keyword>
<gene>
    <name evidence="3" type="ORF">Tci_041829</name>
</gene>
<comment type="caution">
    <text evidence="3">The sequence shown here is derived from an EMBL/GenBank/DDBJ whole genome shotgun (WGS) entry which is preliminary data.</text>
</comment>
<accession>A0A6L2M7E5</accession>
<dbReference type="GO" id="GO:0003676">
    <property type="term" value="F:nucleic acid binding"/>
    <property type="evidence" value="ECO:0007669"/>
    <property type="project" value="InterPro"/>
</dbReference>
<proteinExistence type="predicted"/>
<dbReference type="PROSITE" id="PS50158">
    <property type="entry name" value="ZF_CCHC"/>
    <property type="match status" value="1"/>
</dbReference>
<name>A0A6L2M7E5_TANCI</name>
<dbReference type="GO" id="GO:0008270">
    <property type="term" value="F:zinc ion binding"/>
    <property type="evidence" value="ECO:0007669"/>
    <property type="project" value="UniProtKB-KW"/>
</dbReference>
<keyword evidence="1" id="KW-0479">Metal-binding</keyword>
<evidence type="ECO:0000259" key="2">
    <source>
        <dbReference type="PROSITE" id="PS50158"/>
    </source>
</evidence>
<feature type="domain" description="CCHC-type" evidence="2">
    <location>
        <begin position="251"/>
        <end position="266"/>
    </location>
</feature>